<reference evidence="3 4" key="1">
    <citation type="submission" date="2019-03" db="EMBL/GenBank/DDBJ databases">
        <title>Genomics of glacier-inhabiting Cryobacterium strains.</title>
        <authorList>
            <person name="Liu Q."/>
            <person name="Xin Y.-H."/>
        </authorList>
    </citation>
    <scope>NUCLEOTIDE SEQUENCE [LARGE SCALE GENOMIC DNA]</scope>
    <source>
        <strain evidence="3 4">TMT1-51</strain>
    </source>
</reference>
<dbReference type="OrthoDB" id="5125808at2"/>
<evidence type="ECO:0000256" key="1">
    <source>
        <dbReference type="SAM" id="MobiDB-lite"/>
    </source>
</evidence>
<dbReference type="EMBL" id="SOHA01000005">
    <property type="protein sequence ID" value="TFD33271.1"/>
    <property type="molecule type" value="Genomic_DNA"/>
</dbReference>
<proteinExistence type="predicted"/>
<organism evidence="3 4">
    <name type="scientific">Cryobacterium cryoconiti</name>
    <dbReference type="NCBI Taxonomy" id="1259239"/>
    <lineage>
        <taxon>Bacteria</taxon>
        <taxon>Bacillati</taxon>
        <taxon>Actinomycetota</taxon>
        <taxon>Actinomycetes</taxon>
        <taxon>Micrococcales</taxon>
        <taxon>Microbacteriaceae</taxon>
        <taxon>Cryobacterium</taxon>
    </lineage>
</organism>
<feature type="region of interest" description="Disordered" evidence="1">
    <location>
        <begin position="1"/>
        <end position="21"/>
    </location>
</feature>
<evidence type="ECO:0000259" key="2">
    <source>
        <dbReference type="PROSITE" id="PS50011"/>
    </source>
</evidence>
<evidence type="ECO:0000313" key="4">
    <source>
        <dbReference type="Proteomes" id="UP000297472"/>
    </source>
</evidence>
<dbReference type="GO" id="GO:0004672">
    <property type="term" value="F:protein kinase activity"/>
    <property type="evidence" value="ECO:0007669"/>
    <property type="project" value="InterPro"/>
</dbReference>
<protein>
    <recommendedName>
        <fullName evidence="2">Protein kinase domain-containing protein</fullName>
    </recommendedName>
</protein>
<feature type="compositionally biased region" description="Basic residues" evidence="1">
    <location>
        <begin position="1"/>
        <end position="10"/>
    </location>
</feature>
<gene>
    <name evidence="3" type="ORF">E3T49_03020</name>
</gene>
<accession>A0A4Y8JX83</accession>
<dbReference type="Gene3D" id="1.10.510.10">
    <property type="entry name" value="Transferase(Phosphotransferase) domain 1"/>
    <property type="match status" value="1"/>
</dbReference>
<dbReference type="InterPro" id="IPR000719">
    <property type="entry name" value="Prot_kinase_dom"/>
</dbReference>
<feature type="region of interest" description="Disordered" evidence="1">
    <location>
        <begin position="376"/>
        <end position="395"/>
    </location>
</feature>
<feature type="domain" description="Protein kinase" evidence="2">
    <location>
        <begin position="30"/>
        <end position="511"/>
    </location>
</feature>
<name>A0A4Y8JX83_9MICO</name>
<dbReference type="SUPFAM" id="SSF56112">
    <property type="entry name" value="Protein kinase-like (PK-like)"/>
    <property type="match status" value="1"/>
</dbReference>
<dbReference type="AlphaFoldDB" id="A0A4Y8JX83"/>
<dbReference type="RefSeq" id="WP_134423350.1">
    <property type="nucleotide sequence ID" value="NZ_SOHA01000005.1"/>
</dbReference>
<evidence type="ECO:0000313" key="3">
    <source>
        <dbReference type="EMBL" id="TFD33271.1"/>
    </source>
</evidence>
<dbReference type="InterPro" id="IPR011009">
    <property type="entry name" value="Kinase-like_dom_sf"/>
</dbReference>
<dbReference type="GO" id="GO:0005524">
    <property type="term" value="F:ATP binding"/>
    <property type="evidence" value="ECO:0007669"/>
    <property type="project" value="InterPro"/>
</dbReference>
<dbReference type="PROSITE" id="PS50011">
    <property type="entry name" value="PROTEIN_KINASE_DOM"/>
    <property type="match status" value="1"/>
</dbReference>
<dbReference type="Proteomes" id="UP000297472">
    <property type="component" value="Unassembled WGS sequence"/>
</dbReference>
<comment type="caution">
    <text evidence="3">The sequence shown here is derived from an EMBL/GenBank/DDBJ whole genome shotgun (WGS) entry which is preliminary data.</text>
</comment>
<keyword evidence="4" id="KW-1185">Reference proteome</keyword>
<sequence>MRTRPRRPRSPTRPSASADPTDTLTLIAGYRVLRRLASSDLADLYVGVAPERTAATGTGEAAPEPTDRCAPVVLKVFRPVSDQSGVEREILALTRLSTGRLPALHDLGTLPDGRTALVLEHVTGGTLSRHLRDHPWIQPGEAVTILAPIAAALSELHANGLVHSGPNPSTILFDASGRPVLIGLRALQDLPGPGSLRAEVLDSVQGHVGQLVRAVLDQVHPDTSSGPARRAVERWCGPHGRGEPAGTVDELEHLLFAWADAGPVRLDRARGPADGKRSEVSGELLRRSLPDPVTNSAPAATVHGHAEESGWERMVGASSACARAVVGRVGALKPPAALGGFIGAVRSARRGPLVLAAATVVVSTGLLLTALDAPGTMSAPEATPPTTIASSADADPADMSDEVITGDDPVLAVSVLLRLRWGCLQDVSVICLDGVHQAQSAALAADTHALRMVQQGGGAPVLEPLETWSAALVERTGDAALVSLHAPDPERQPASVLVVKGEAGWRIREVFDY</sequence>